<gene>
    <name evidence="1" type="ORF">JG688_00010473</name>
</gene>
<protein>
    <submittedName>
        <fullName evidence="1">Uncharacterized protein</fullName>
    </submittedName>
</protein>
<evidence type="ECO:0000313" key="1">
    <source>
        <dbReference type="EMBL" id="KAG6958554.1"/>
    </source>
</evidence>
<dbReference type="AlphaFoldDB" id="A0A8J5J5M1"/>
<keyword evidence="2" id="KW-1185">Reference proteome</keyword>
<evidence type="ECO:0000313" key="2">
    <source>
        <dbReference type="Proteomes" id="UP000709295"/>
    </source>
</evidence>
<dbReference type="EMBL" id="JAENGY010000665">
    <property type="protein sequence ID" value="KAG6958554.1"/>
    <property type="molecule type" value="Genomic_DNA"/>
</dbReference>
<sequence length="148" mass="16949">MVWSVKGAIGIRRPSYELKISDCRKYSIGVELEDEELETNLASLEKVREALALLAAVAHVDRTVAKGLLDKCCEVKPELNDESVKNNTLHVDVSELFHTSLNHEIHWETLTLLRKLLLLTSSWTQTERESTSKFLFRGISWMDPMEDH</sequence>
<comment type="caution">
    <text evidence="1">The sequence shown here is derived from an EMBL/GenBank/DDBJ whole genome shotgun (WGS) entry which is preliminary data.</text>
</comment>
<organism evidence="1 2">
    <name type="scientific">Phytophthora aleatoria</name>
    <dbReference type="NCBI Taxonomy" id="2496075"/>
    <lineage>
        <taxon>Eukaryota</taxon>
        <taxon>Sar</taxon>
        <taxon>Stramenopiles</taxon>
        <taxon>Oomycota</taxon>
        <taxon>Peronosporomycetes</taxon>
        <taxon>Peronosporales</taxon>
        <taxon>Peronosporaceae</taxon>
        <taxon>Phytophthora</taxon>
    </lineage>
</organism>
<proteinExistence type="predicted"/>
<dbReference type="Proteomes" id="UP000709295">
    <property type="component" value="Unassembled WGS sequence"/>
</dbReference>
<name>A0A8J5J5M1_9STRA</name>
<reference evidence="1" key="1">
    <citation type="submission" date="2021-01" db="EMBL/GenBank/DDBJ databases">
        <title>Phytophthora aleatoria, a newly-described species from Pinus radiata is distinct from Phytophthora cactorum isolates based on comparative genomics.</title>
        <authorList>
            <person name="Mcdougal R."/>
            <person name="Panda P."/>
            <person name="Williams N."/>
            <person name="Studholme D.J."/>
        </authorList>
    </citation>
    <scope>NUCLEOTIDE SEQUENCE</scope>
    <source>
        <strain evidence="1">NZFS 4037</strain>
    </source>
</reference>
<accession>A0A8J5J5M1</accession>